<protein>
    <submittedName>
        <fullName evidence="1">Uncharacterized protein</fullName>
    </submittedName>
</protein>
<sequence length="104" mass="12066">MRTVHRHPSAGKRDGHISQCEREESSCLVTIANRVSLKTCTDELNTSACARYPQTSIYETFPRQAANVVSRREREPKFIRRYKPNGCNGPPSNKPWYLLQRFRL</sequence>
<dbReference type="Proteomes" id="UP000053989">
    <property type="component" value="Unassembled WGS sequence"/>
</dbReference>
<dbReference type="HOGENOM" id="CLU_2251668_0_0_1"/>
<dbReference type="InParanoid" id="A0A0C3DNJ5"/>
<dbReference type="EMBL" id="KN822095">
    <property type="protein sequence ID" value="KIM57814.1"/>
    <property type="molecule type" value="Genomic_DNA"/>
</dbReference>
<reference evidence="1 2" key="1">
    <citation type="submission" date="2014-04" db="EMBL/GenBank/DDBJ databases">
        <authorList>
            <consortium name="DOE Joint Genome Institute"/>
            <person name="Kuo A."/>
            <person name="Kohler A."/>
            <person name="Nagy L.G."/>
            <person name="Floudas D."/>
            <person name="Copeland A."/>
            <person name="Barry K.W."/>
            <person name="Cichocki N."/>
            <person name="Veneault-Fourrey C."/>
            <person name="LaButti K."/>
            <person name="Lindquist E.A."/>
            <person name="Lipzen A."/>
            <person name="Lundell T."/>
            <person name="Morin E."/>
            <person name="Murat C."/>
            <person name="Sun H."/>
            <person name="Tunlid A."/>
            <person name="Henrissat B."/>
            <person name="Grigoriev I.V."/>
            <person name="Hibbett D.S."/>
            <person name="Martin F."/>
            <person name="Nordberg H.P."/>
            <person name="Cantor M.N."/>
            <person name="Hua S.X."/>
        </authorList>
    </citation>
    <scope>NUCLEOTIDE SEQUENCE [LARGE SCALE GENOMIC DNA]</scope>
    <source>
        <strain evidence="1 2">Foug A</strain>
    </source>
</reference>
<evidence type="ECO:0000313" key="1">
    <source>
        <dbReference type="EMBL" id="KIM57814.1"/>
    </source>
</evidence>
<gene>
    <name evidence="1" type="ORF">SCLCIDRAFT_1117254</name>
</gene>
<evidence type="ECO:0000313" key="2">
    <source>
        <dbReference type="Proteomes" id="UP000053989"/>
    </source>
</evidence>
<proteinExistence type="predicted"/>
<accession>A0A0C3DNJ5</accession>
<dbReference type="AlphaFoldDB" id="A0A0C3DNJ5"/>
<keyword evidence="2" id="KW-1185">Reference proteome</keyword>
<name>A0A0C3DNJ5_9AGAM</name>
<reference evidence="2" key="2">
    <citation type="submission" date="2015-01" db="EMBL/GenBank/DDBJ databases">
        <title>Evolutionary Origins and Diversification of the Mycorrhizal Mutualists.</title>
        <authorList>
            <consortium name="DOE Joint Genome Institute"/>
            <consortium name="Mycorrhizal Genomics Consortium"/>
            <person name="Kohler A."/>
            <person name="Kuo A."/>
            <person name="Nagy L.G."/>
            <person name="Floudas D."/>
            <person name="Copeland A."/>
            <person name="Barry K.W."/>
            <person name="Cichocki N."/>
            <person name="Veneault-Fourrey C."/>
            <person name="LaButti K."/>
            <person name="Lindquist E.A."/>
            <person name="Lipzen A."/>
            <person name="Lundell T."/>
            <person name="Morin E."/>
            <person name="Murat C."/>
            <person name="Riley R."/>
            <person name="Ohm R."/>
            <person name="Sun H."/>
            <person name="Tunlid A."/>
            <person name="Henrissat B."/>
            <person name="Grigoriev I.V."/>
            <person name="Hibbett D.S."/>
            <person name="Martin F."/>
        </authorList>
    </citation>
    <scope>NUCLEOTIDE SEQUENCE [LARGE SCALE GENOMIC DNA]</scope>
    <source>
        <strain evidence="2">Foug A</strain>
    </source>
</reference>
<organism evidence="1 2">
    <name type="scientific">Scleroderma citrinum Foug A</name>
    <dbReference type="NCBI Taxonomy" id="1036808"/>
    <lineage>
        <taxon>Eukaryota</taxon>
        <taxon>Fungi</taxon>
        <taxon>Dikarya</taxon>
        <taxon>Basidiomycota</taxon>
        <taxon>Agaricomycotina</taxon>
        <taxon>Agaricomycetes</taxon>
        <taxon>Agaricomycetidae</taxon>
        <taxon>Boletales</taxon>
        <taxon>Sclerodermatineae</taxon>
        <taxon>Sclerodermataceae</taxon>
        <taxon>Scleroderma</taxon>
    </lineage>
</organism>